<feature type="domain" description="Succinylglutamate desuccinylase/Aspartoacylase catalytic" evidence="5">
    <location>
        <begin position="14"/>
        <end position="197"/>
    </location>
</feature>
<dbReference type="InterPro" id="IPR055438">
    <property type="entry name" value="AstE_AspA_cat"/>
</dbReference>
<evidence type="ECO:0000256" key="1">
    <source>
        <dbReference type="ARBA" id="ARBA00001947"/>
    </source>
</evidence>
<keyword evidence="4" id="KW-0862">Zinc</keyword>
<dbReference type="AlphaFoldDB" id="A0A2H0RMN5"/>
<proteinExistence type="predicted"/>
<comment type="cofactor">
    <cofactor evidence="1">
        <name>Zn(2+)</name>
        <dbReference type="ChEBI" id="CHEBI:29105"/>
    </cofactor>
</comment>
<keyword evidence="3" id="KW-0378">Hydrolase</keyword>
<gene>
    <name evidence="6" type="ORF">COV06_01925</name>
</gene>
<sequence length="288" mass="31491">MPISSITTHTGSSPGPTVTILGATHGDEPGGVRIVERLRNYLDSQLFYGTVNLGIGNPEAYKRRSRSADPDSNTNMNRVFTAKRLLDPQPRSRDVLRAQELAPLLAKTDYLIDLHATSLPSEPFLCFGLNPEKHSPLTRFAPVQRILIDSNHFMGKELGTTDAYVDRSGGIGICYETGQWSNLLQQDKAYKGVLNMLQGIGVIPNGAAVTVPSQQIYTIVAQGKAKSATFTFAPRASHNWAPIKCREYIGSHGHSTAELATHNGVILFQVRKEHIRPNGFLYSIAAPV</sequence>
<evidence type="ECO:0000256" key="2">
    <source>
        <dbReference type="ARBA" id="ARBA00022723"/>
    </source>
</evidence>
<accession>A0A2H0RMN5</accession>
<organism evidence="6 7">
    <name type="scientific">Candidatus Uhrbacteria bacterium CG10_big_fil_rev_8_21_14_0_10_50_16</name>
    <dbReference type="NCBI Taxonomy" id="1975039"/>
    <lineage>
        <taxon>Bacteria</taxon>
        <taxon>Candidatus Uhriibacteriota</taxon>
    </lineage>
</organism>
<keyword evidence="2" id="KW-0479">Metal-binding</keyword>
<name>A0A2H0RMN5_9BACT</name>
<evidence type="ECO:0000313" key="7">
    <source>
        <dbReference type="Proteomes" id="UP000230084"/>
    </source>
</evidence>
<comment type="caution">
    <text evidence="6">The sequence shown here is derived from an EMBL/GenBank/DDBJ whole genome shotgun (WGS) entry which is preliminary data.</text>
</comment>
<protein>
    <recommendedName>
        <fullName evidence="5">Succinylglutamate desuccinylase/Aspartoacylase catalytic domain-containing protein</fullName>
    </recommendedName>
</protein>
<dbReference type="SUPFAM" id="SSF53187">
    <property type="entry name" value="Zn-dependent exopeptidases"/>
    <property type="match status" value="1"/>
</dbReference>
<dbReference type="GO" id="GO:0016788">
    <property type="term" value="F:hydrolase activity, acting on ester bonds"/>
    <property type="evidence" value="ECO:0007669"/>
    <property type="project" value="InterPro"/>
</dbReference>
<evidence type="ECO:0000256" key="4">
    <source>
        <dbReference type="ARBA" id="ARBA00022833"/>
    </source>
</evidence>
<dbReference type="EMBL" id="PCYM01000002">
    <property type="protein sequence ID" value="PIR47730.1"/>
    <property type="molecule type" value="Genomic_DNA"/>
</dbReference>
<dbReference type="GO" id="GO:0046872">
    <property type="term" value="F:metal ion binding"/>
    <property type="evidence" value="ECO:0007669"/>
    <property type="project" value="UniProtKB-KW"/>
</dbReference>
<dbReference type="Gene3D" id="3.40.630.10">
    <property type="entry name" value="Zn peptidases"/>
    <property type="match status" value="1"/>
</dbReference>
<dbReference type="Pfam" id="PF24827">
    <property type="entry name" value="AstE_AspA_cat"/>
    <property type="match status" value="1"/>
</dbReference>
<reference evidence="6 7" key="1">
    <citation type="submission" date="2017-09" db="EMBL/GenBank/DDBJ databases">
        <title>Depth-based differentiation of microbial function through sediment-hosted aquifers and enrichment of novel symbionts in the deep terrestrial subsurface.</title>
        <authorList>
            <person name="Probst A.J."/>
            <person name="Ladd B."/>
            <person name="Jarett J.K."/>
            <person name="Geller-Mcgrath D.E."/>
            <person name="Sieber C.M."/>
            <person name="Emerson J.B."/>
            <person name="Anantharaman K."/>
            <person name="Thomas B.C."/>
            <person name="Malmstrom R."/>
            <person name="Stieglmeier M."/>
            <person name="Klingl A."/>
            <person name="Woyke T."/>
            <person name="Ryan C.M."/>
            <person name="Banfield J.F."/>
        </authorList>
    </citation>
    <scope>NUCLEOTIDE SEQUENCE [LARGE SCALE GENOMIC DNA]</scope>
    <source>
        <strain evidence="6">CG10_big_fil_rev_8_21_14_0_10_50_16</strain>
    </source>
</reference>
<dbReference type="PANTHER" id="PTHR15162">
    <property type="entry name" value="ASPARTOACYLASE"/>
    <property type="match status" value="1"/>
</dbReference>
<evidence type="ECO:0000256" key="3">
    <source>
        <dbReference type="ARBA" id="ARBA00022801"/>
    </source>
</evidence>
<evidence type="ECO:0000313" key="6">
    <source>
        <dbReference type="EMBL" id="PIR47730.1"/>
    </source>
</evidence>
<dbReference type="GO" id="GO:0005829">
    <property type="term" value="C:cytosol"/>
    <property type="evidence" value="ECO:0007669"/>
    <property type="project" value="TreeGrafter"/>
</dbReference>
<evidence type="ECO:0000259" key="5">
    <source>
        <dbReference type="Pfam" id="PF24827"/>
    </source>
</evidence>
<dbReference type="PANTHER" id="PTHR15162:SF7">
    <property type="entry name" value="SUCCINYLGLUTAMATE DESUCCINYLASE"/>
    <property type="match status" value="1"/>
</dbReference>
<dbReference type="Proteomes" id="UP000230084">
    <property type="component" value="Unassembled WGS sequence"/>
</dbReference>
<dbReference type="InterPro" id="IPR050178">
    <property type="entry name" value="AspA/AstE_fam"/>
</dbReference>